<dbReference type="Pfam" id="PF20236">
    <property type="entry name" value="DUF6593"/>
    <property type="match status" value="1"/>
</dbReference>
<sequence length="179" mass="20423">MEAIFDNKSDVLNAKLHATHDNSVIYSISTDETIWSRTYTYVKDLNPAQGGDPTLVGAINWAKKTFEIQGQRKGLDDVRRKPPGLALIRNKSRFWKWGEGREEYDIVHNEEGWEATCTRTGVVEATFTVPYRPQLFGKTKPLVLNLSRVALAKDEVFLLLVFIYCEIKRQEKTNSSGGW</sequence>
<evidence type="ECO:0000313" key="2">
    <source>
        <dbReference type="EMBL" id="KIM36902.1"/>
    </source>
</evidence>
<proteinExistence type="predicted"/>
<gene>
    <name evidence="2" type="ORF">M413DRAFT_448828</name>
</gene>
<dbReference type="EMBL" id="KN831801">
    <property type="protein sequence ID" value="KIM36902.1"/>
    <property type="molecule type" value="Genomic_DNA"/>
</dbReference>
<keyword evidence="3" id="KW-1185">Reference proteome</keyword>
<dbReference type="InterPro" id="IPR046528">
    <property type="entry name" value="DUF6593"/>
</dbReference>
<reference evidence="2 3" key="1">
    <citation type="submission" date="2014-04" db="EMBL/GenBank/DDBJ databases">
        <authorList>
            <consortium name="DOE Joint Genome Institute"/>
            <person name="Kuo A."/>
            <person name="Gay G."/>
            <person name="Dore J."/>
            <person name="Kohler A."/>
            <person name="Nagy L.G."/>
            <person name="Floudas D."/>
            <person name="Copeland A."/>
            <person name="Barry K.W."/>
            <person name="Cichocki N."/>
            <person name="Veneault-Fourrey C."/>
            <person name="LaButti K."/>
            <person name="Lindquist E.A."/>
            <person name="Lipzen A."/>
            <person name="Lundell T."/>
            <person name="Morin E."/>
            <person name="Murat C."/>
            <person name="Sun H."/>
            <person name="Tunlid A."/>
            <person name="Henrissat B."/>
            <person name="Grigoriev I.V."/>
            <person name="Hibbett D.S."/>
            <person name="Martin F."/>
            <person name="Nordberg H.P."/>
            <person name="Cantor M.N."/>
            <person name="Hua S.X."/>
        </authorList>
    </citation>
    <scope>NUCLEOTIDE SEQUENCE [LARGE SCALE GENOMIC DNA]</scope>
    <source>
        <strain evidence="3">h7</strain>
    </source>
</reference>
<name>A0A0C2Y791_HEBCY</name>
<dbReference type="AlphaFoldDB" id="A0A0C2Y791"/>
<dbReference type="STRING" id="686832.A0A0C2Y791"/>
<reference evidence="3" key="2">
    <citation type="submission" date="2015-01" db="EMBL/GenBank/DDBJ databases">
        <title>Evolutionary Origins and Diversification of the Mycorrhizal Mutualists.</title>
        <authorList>
            <consortium name="DOE Joint Genome Institute"/>
            <consortium name="Mycorrhizal Genomics Consortium"/>
            <person name="Kohler A."/>
            <person name="Kuo A."/>
            <person name="Nagy L.G."/>
            <person name="Floudas D."/>
            <person name="Copeland A."/>
            <person name="Barry K.W."/>
            <person name="Cichocki N."/>
            <person name="Veneault-Fourrey C."/>
            <person name="LaButti K."/>
            <person name="Lindquist E.A."/>
            <person name="Lipzen A."/>
            <person name="Lundell T."/>
            <person name="Morin E."/>
            <person name="Murat C."/>
            <person name="Riley R."/>
            <person name="Ohm R."/>
            <person name="Sun H."/>
            <person name="Tunlid A."/>
            <person name="Henrissat B."/>
            <person name="Grigoriev I.V."/>
            <person name="Hibbett D.S."/>
            <person name="Martin F."/>
        </authorList>
    </citation>
    <scope>NUCLEOTIDE SEQUENCE [LARGE SCALE GENOMIC DNA]</scope>
    <source>
        <strain evidence="3">h7</strain>
    </source>
</reference>
<evidence type="ECO:0000259" key="1">
    <source>
        <dbReference type="Pfam" id="PF20236"/>
    </source>
</evidence>
<dbReference type="OrthoDB" id="2989558at2759"/>
<evidence type="ECO:0000313" key="3">
    <source>
        <dbReference type="Proteomes" id="UP000053424"/>
    </source>
</evidence>
<feature type="domain" description="DUF6593" evidence="1">
    <location>
        <begin position="10"/>
        <end position="170"/>
    </location>
</feature>
<dbReference type="Proteomes" id="UP000053424">
    <property type="component" value="Unassembled WGS sequence"/>
</dbReference>
<protein>
    <recommendedName>
        <fullName evidence="1">DUF6593 domain-containing protein</fullName>
    </recommendedName>
</protein>
<accession>A0A0C2Y791</accession>
<organism evidence="2 3">
    <name type="scientific">Hebeloma cylindrosporum</name>
    <dbReference type="NCBI Taxonomy" id="76867"/>
    <lineage>
        <taxon>Eukaryota</taxon>
        <taxon>Fungi</taxon>
        <taxon>Dikarya</taxon>
        <taxon>Basidiomycota</taxon>
        <taxon>Agaricomycotina</taxon>
        <taxon>Agaricomycetes</taxon>
        <taxon>Agaricomycetidae</taxon>
        <taxon>Agaricales</taxon>
        <taxon>Agaricineae</taxon>
        <taxon>Hymenogastraceae</taxon>
        <taxon>Hebeloma</taxon>
    </lineage>
</organism>
<dbReference type="HOGENOM" id="CLU_101060_0_0_1"/>